<dbReference type="SUPFAM" id="SSF56024">
    <property type="entry name" value="Phospholipase D/nuclease"/>
    <property type="match status" value="2"/>
</dbReference>
<evidence type="ECO:0000256" key="5">
    <source>
        <dbReference type="ARBA" id="ARBA00022801"/>
    </source>
</evidence>
<evidence type="ECO:0000256" key="10">
    <source>
        <dbReference type="PIRSR" id="PIRSR610347-2"/>
    </source>
</evidence>
<comment type="similarity">
    <text evidence="2">Belongs to the tyrosyl-DNA phosphodiesterase family.</text>
</comment>
<feature type="active site" description="Nucleophile" evidence="9">
    <location>
        <position position="178"/>
    </location>
</feature>
<sequence>MEDSQKRKLRDIIADAAEKRRFKDDTIQQQQNPLNEETKPTVISLLSDDDEASTEDDDEVVEVQVQVQVQVDDRYRSQIRMIANPEYCKNIDLEADKDAVSLYDLVGSINLKKTYQFNLLIDCGFLIDYFHPNNLDLEIYTINKGDEDTLILNDFEKLSYKFNIIKVDKKLNKFASHHSKMMINFYDDDSCQIIIYTMNLTNPDYKAQTQMCWISPMLKRDPNHSSEESNDALDLITENGKRFKRDFLNYLKSYEELQLNDLISNLEMYNFDDIDVQFIASSPSNKLSFNKFQFDQGLDQPGVKLYGYGKLYQILHEFNLLNNSSNTKFIAQCSSIAAPFDSNKSNLFTHILTSIVEGSKDIVKSPDHDFQTRSSTSVEPVIIWPTEFEVLNSLYRHLSGHAIHLNIERKNNYHAFEKQYDLIKQFFHKWSSSKTVIESKSKRSKLSPHVKTYCTTSNNFKTLDWFLLTSANISKQAWGKPCWGYGSNGKFSKFNKHEFQIDSFEAGIFINPKTVRLKDKDKGKKVVLVPVFGKDTLDDDDDDDDDDGSIVKIPVRLPYDVPLEKYSNLDKPWTVQALERAYENLQE</sequence>
<keyword evidence="5" id="KW-0378">Hydrolase</keyword>
<evidence type="ECO:0000256" key="3">
    <source>
        <dbReference type="ARBA" id="ARBA00022722"/>
    </source>
</evidence>
<dbReference type="EMBL" id="KV453856">
    <property type="protein sequence ID" value="ODV84556.1"/>
    <property type="molecule type" value="Genomic_DNA"/>
</dbReference>
<keyword evidence="4" id="KW-0227">DNA damage</keyword>
<evidence type="ECO:0000256" key="6">
    <source>
        <dbReference type="ARBA" id="ARBA00022839"/>
    </source>
</evidence>
<dbReference type="GO" id="GO:0005634">
    <property type="term" value="C:nucleus"/>
    <property type="evidence" value="ECO:0007669"/>
    <property type="project" value="UniProtKB-SubCell"/>
</dbReference>
<gene>
    <name evidence="13" type="ORF">CANARDRAFT_8539</name>
</gene>
<name>A0A1E4SYH7_9ASCO</name>
<evidence type="ECO:0008006" key="15">
    <source>
        <dbReference type="Google" id="ProtNLM"/>
    </source>
</evidence>
<dbReference type="PANTHER" id="PTHR12415">
    <property type="entry name" value="TYROSYL-DNA PHOSPHODIESTERASE 1"/>
    <property type="match status" value="1"/>
</dbReference>
<keyword evidence="3" id="KW-0540">Nuclease</keyword>
<dbReference type="Gene3D" id="3.30.870.10">
    <property type="entry name" value="Endonuclease Chain A"/>
    <property type="match status" value="2"/>
</dbReference>
<evidence type="ECO:0000313" key="14">
    <source>
        <dbReference type="Proteomes" id="UP000094801"/>
    </source>
</evidence>
<comment type="subcellular location">
    <subcellularLocation>
        <location evidence="1">Nucleus</location>
    </subcellularLocation>
</comment>
<evidence type="ECO:0000313" key="13">
    <source>
        <dbReference type="EMBL" id="ODV84556.1"/>
    </source>
</evidence>
<evidence type="ECO:0000256" key="12">
    <source>
        <dbReference type="SAM" id="MobiDB-lite"/>
    </source>
</evidence>
<feature type="active site" description="Proton donor/acceptor" evidence="9">
    <location>
        <position position="449"/>
    </location>
</feature>
<dbReference type="STRING" id="983967.A0A1E4SYH7"/>
<dbReference type="GO" id="GO:0006281">
    <property type="term" value="P:DNA repair"/>
    <property type="evidence" value="ECO:0007669"/>
    <property type="project" value="UniProtKB-KW"/>
</dbReference>
<evidence type="ECO:0000256" key="11">
    <source>
        <dbReference type="PIRSR" id="PIRSR610347-3"/>
    </source>
</evidence>
<dbReference type="GO" id="GO:0004527">
    <property type="term" value="F:exonuclease activity"/>
    <property type="evidence" value="ECO:0007669"/>
    <property type="project" value="UniProtKB-KW"/>
</dbReference>
<proteinExistence type="inferred from homology"/>
<evidence type="ECO:0000256" key="2">
    <source>
        <dbReference type="ARBA" id="ARBA00010205"/>
    </source>
</evidence>
<keyword evidence="14" id="KW-1185">Reference proteome</keyword>
<evidence type="ECO:0000256" key="4">
    <source>
        <dbReference type="ARBA" id="ARBA00022763"/>
    </source>
</evidence>
<feature type="binding site" evidence="10">
    <location>
        <position position="180"/>
    </location>
    <ligand>
        <name>substrate</name>
    </ligand>
</feature>
<dbReference type="InterPro" id="IPR010347">
    <property type="entry name" value="Tdp1"/>
</dbReference>
<dbReference type="GO" id="GO:0003690">
    <property type="term" value="F:double-stranded DNA binding"/>
    <property type="evidence" value="ECO:0007669"/>
    <property type="project" value="TreeGrafter"/>
</dbReference>
<dbReference type="Proteomes" id="UP000094801">
    <property type="component" value="Unassembled WGS sequence"/>
</dbReference>
<feature type="site" description="Interaction with DNA" evidence="11">
    <location>
        <position position="474"/>
    </location>
</feature>
<protein>
    <recommendedName>
        <fullName evidence="15">Tyrosyl-DNA phosphodiesterase</fullName>
    </recommendedName>
</protein>
<dbReference type="PANTHER" id="PTHR12415:SF0">
    <property type="entry name" value="TYROSYL-DNA PHOSPHODIESTERASE 1"/>
    <property type="match status" value="1"/>
</dbReference>
<evidence type="ECO:0000256" key="7">
    <source>
        <dbReference type="ARBA" id="ARBA00023204"/>
    </source>
</evidence>
<keyword evidence="6" id="KW-0269">Exonuclease</keyword>
<dbReference type="Pfam" id="PF06087">
    <property type="entry name" value="Tyr-DNA_phospho"/>
    <property type="match status" value="1"/>
</dbReference>
<accession>A0A1E4SYH7</accession>
<dbReference type="AlphaFoldDB" id="A0A1E4SYH7"/>
<evidence type="ECO:0000256" key="8">
    <source>
        <dbReference type="ARBA" id="ARBA00023242"/>
    </source>
</evidence>
<feature type="binding site" evidence="10">
    <location>
        <position position="451"/>
    </location>
    <ligand>
        <name>substrate</name>
    </ligand>
</feature>
<feature type="region of interest" description="Disordered" evidence="12">
    <location>
        <begin position="21"/>
        <end position="41"/>
    </location>
</feature>
<evidence type="ECO:0000256" key="9">
    <source>
        <dbReference type="PIRSR" id="PIRSR610347-1"/>
    </source>
</evidence>
<keyword evidence="7" id="KW-0234">DNA repair</keyword>
<dbReference type="GO" id="GO:0017005">
    <property type="term" value="F:3'-tyrosyl-DNA phosphodiesterase activity"/>
    <property type="evidence" value="ECO:0007669"/>
    <property type="project" value="TreeGrafter"/>
</dbReference>
<dbReference type="GO" id="GO:0003697">
    <property type="term" value="F:single-stranded DNA binding"/>
    <property type="evidence" value="ECO:0007669"/>
    <property type="project" value="TreeGrafter"/>
</dbReference>
<evidence type="ECO:0000256" key="1">
    <source>
        <dbReference type="ARBA" id="ARBA00004123"/>
    </source>
</evidence>
<reference evidence="14" key="1">
    <citation type="submission" date="2016-04" db="EMBL/GenBank/DDBJ databases">
        <title>Comparative genomics of biotechnologically important yeasts.</title>
        <authorList>
            <consortium name="DOE Joint Genome Institute"/>
            <person name="Riley R."/>
            <person name="Haridas S."/>
            <person name="Wolfe K.H."/>
            <person name="Lopes M.R."/>
            <person name="Hittinger C.T."/>
            <person name="Goker M."/>
            <person name="Salamov A."/>
            <person name="Wisecaver J."/>
            <person name="Long T.M."/>
            <person name="Aerts A.L."/>
            <person name="Barry K."/>
            <person name="Choi C."/>
            <person name="Clum A."/>
            <person name="Coughlan A.Y."/>
            <person name="Deshpande S."/>
            <person name="Douglass A.P."/>
            <person name="Hanson S.J."/>
            <person name="Klenk H.-P."/>
            <person name="Labutti K."/>
            <person name="Lapidus A."/>
            <person name="Lindquist E."/>
            <person name="Lipzen A."/>
            <person name="Meier-Kolthoff J.P."/>
            <person name="Ohm R.A."/>
            <person name="Otillar R.P."/>
            <person name="Pangilinan J."/>
            <person name="Peng Y."/>
            <person name="Rokas A."/>
            <person name="Rosa C.A."/>
            <person name="Scheuner C."/>
            <person name="Sibirny A.A."/>
            <person name="Slot J.C."/>
            <person name="Stielow J.B."/>
            <person name="Sun H."/>
            <person name="Kurtzman C.P."/>
            <person name="Blackwell M."/>
            <person name="Grigoriev I.V."/>
            <person name="Jeffries T.W."/>
        </authorList>
    </citation>
    <scope>NUCLEOTIDE SEQUENCE [LARGE SCALE GENOMIC DNA]</scope>
    <source>
        <strain evidence="14">NRRL YB-2248</strain>
    </source>
</reference>
<dbReference type="OrthoDB" id="47785at2759"/>
<organism evidence="13 14">
    <name type="scientific">[Candida] arabinofermentans NRRL YB-2248</name>
    <dbReference type="NCBI Taxonomy" id="983967"/>
    <lineage>
        <taxon>Eukaryota</taxon>
        <taxon>Fungi</taxon>
        <taxon>Dikarya</taxon>
        <taxon>Ascomycota</taxon>
        <taxon>Saccharomycotina</taxon>
        <taxon>Pichiomycetes</taxon>
        <taxon>Pichiales</taxon>
        <taxon>Pichiaceae</taxon>
        <taxon>Ogataea</taxon>
        <taxon>Ogataea/Candida clade</taxon>
    </lineage>
</organism>
<keyword evidence="8" id="KW-0539">Nucleus</keyword>